<dbReference type="PANTHER" id="PTHR34856:SF2">
    <property type="entry name" value="PROTEIN NRFD"/>
    <property type="match status" value="1"/>
</dbReference>
<evidence type="ECO:0000313" key="10">
    <source>
        <dbReference type="Proteomes" id="UP000242699"/>
    </source>
</evidence>
<protein>
    <submittedName>
        <fullName evidence="9">Polysulfide reductase</fullName>
    </submittedName>
</protein>
<evidence type="ECO:0000256" key="7">
    <source>
        <dbReference type="SAM" id="MobiDB-lite"/>
    </source>
</evidence>
<evidence type="ECO:0000256" key="2">
    <source>
        <dbReference type="ARBA" id="ARBA00008929"/>
    </source>
</evidence>
<dbReference type="Gene3D" id="1.20.1630.10">
    <property type="entry name" value="Formate dehydrogenase/DMSO reductase domain"/>
    <property type="match status" value="1"/>
</dbReference>
<evidence type="ECO:0000256" key="5">
    <source>
        <dbReference type="ARBA" id="ARBA00022989"/>
    </source>
</evidence>
<keyword evidence="5 8" id="KW-1133">Transmembrane helix</keyword>
<feature type="transmembrane region" description="Helical" evidence="8">
    <location>
        <begin position="155"/>
        <end position="179"/>
    </location>
</feature>
<evidence type="ECO:0000256" key="4">
    <source>
        <dbReference type="ARBA" id="ARBA00022692"/>
    </source>
</evidence>
<comment type="similarity">
    <text evidence="2">Belongs to the NrfD family.</text>
</comment>
<dbReference type="InterPro" id="IPR052049">
    <property type="entry name" value="Electron_transfer_protein"/>
</dbReference>
<evidence type="ECO:0000313" key="9">
    <source>
        <dbReference type="EMBL" id="PSR31328.1"/>
    </source>
</evidence>
<feature type="transmembrane region" description="Helical" evidence="8">
    <location>
        <begin position="278"/>
        <end position="298"/>
    </location>
</feature>
<proteinExistence type="inferred from homology"/>
<feature type="region of interest" description="Disordered" evidence="7">
    <location>
        <begin position="385"/>
        <end position="416"/>
    </location>
</feature>
<gene>
    <name evidence="9" type="ORF">C7B43_02880</name>
</gene>
<dbReference type="Proteomes" id="UP000242699">
    <property type="component" value="Unassembled WGS sequence"/>
</dbReference>
<dbReference type="InterPro" id="IPR005614">
    <property type="entry name" value="NrfD-like"/>
</dbReference>
<evidence type="ECO:0000256" key="8">
    <source>
        <dbReference type="SAM" id="Phobius"/>
    </source>
</evidence>
<feature type="transmembrane region" description="Helical" evidence="8">
    <location>
        <begin position="353"/>
        <end position="374"/>
    </location>
</feature>
<feature type="transmembrane region" description="Helical" evidence="8">
    <location>
        <begin position="227"/>
        <end position="245"/>
    </location>
</feature>
<reference evidence="9 10" key="1">
    <citation type="journal article" date="2014" name="BMC Genomics">
        <title>Comparison of environmental and isolate Sulfobacillus genomes reveals diverse carbon, sulfur, nitrogen, and hydrogen metabolisms.</title>
        <authorList>
            <person name="Justice N.B."/>
            <person name="Norman A."/>
            <person name="Brown C.T."/>
            <person name="Singh A."/>
            <person name="Thomas B.C."/>
            <person name="Banfield J.F."/>
        </authorList>
    </citation>
    <scope>NUCLEOTIDE SEQUENCE [LARGE SCALE GENOMIC DNA]</scope>
    <source>
        <strain evidence="9">AMDSBA1</strain>
    </source>
</reference>
<organism evidence="9 10">
    <name type="scientific">Sulfobacillus benefaciens</name>
    <dbReference type="NCBI Taxonomy" id="453960"/>
    <lineage>
        <taxon>Bacteria</taxon>
        <taxon>Bacillati</taxon>
        <taxon>Bacillota</taxon>
        <taxon>Clostridia</taxon>
        <taxon>Eubacteriales</taxon>
        <taxon>Clostridiales Family XVII. Incertae Sedis</taxon>
        <taxon>Sulfobacillus</taxon>
    </lineage>
</organism>
<sequence>MLQGSLVHSGLENVYWGLMIVTYPYISGLVAGSFVVSSLSHVFHQKLFDDLAPLAVLVSFALLLAAPLTVLGDARQPMNFWELMARGHWPYSPIAFFILIWMSYIVLMLFELYFAFRAQNVRRLIRSQGQSRLYRFLTLGSRNASLAGETRDKRVLMVLSAIGILMAFLFHGYIGFIFGSTKARPLWATPLMPVLFIVSAMVSGIALMWVVNVLVMRFYHRPVNRALANGLLTYLVLFVLLDLYMDAVDFLTSAIPAYTQGPVSQGFQRILMYGPNSWVYFGLQLGVGLGIPLIGWIIPQVRRSLAGGALMSLAVLVGVFAMRWDVVIAGQEQSKISSNVVTVAIPWTGFDSIQTVIGVFAVAFVVFMGLAWVFPWQSWNRIPAAEDQEARETSARQQAAQGIPGTATSEGGHVVS</sequence>
<feature type="transmembrane region" description="Helical" evidence="8">
    <location>
        <begin position="15"/>
        <end position="39"/>
    </location>
</feature>
<evidence type="ECO:0000256" key="6">
    <source>
        <dbReference type="ARBA" id="ARBA00023136"/>
    </source>
</evidence>
<evidence type="ECO:0000256" key="1">
    <source>
        <dbReference type="ARBA" id="ARBA00004651"/>
    </source>
</evidence>
<keyword evidence="4 8" id="KW-0812">Transmembrane</keyword>
<feature type="transmembrane region" description="Helical" evidence="8">
    <location>
        <begin position="191"/>
        <end position="215"/>
    </location>
</feature>
<feature type="transmembrane region" description="Helical" evidence="8">
    <location>
        <begin position="305"/>
        <end position="324"/>
    </location>
</feature>
<dbReference type="AlphaFoldDB" id="A0A2T2XA51"/>
<comment type="caution">
    <text evidence="9">The sequence shown here is derived from an EMBL/GenBank/DDBJ whole genome shotgun (WGS) entry which is preliminary data.</text>
</comment>
<feature type="transmembrane region" description="Helical" evidence="8">
    <location>
        <begin position="91"/>
        <end position="116"/>
    </location>
</feature>
<keyword evidence="3" id="KW-1003">Cell membrane</keyword>
<dbReference type="Pfam" id="PF03916">
    <property type="entry name" value="NrfD"/>
    <property type="match status" value="1"/>
</dbReference>
<name>A0A2T2XA51_9FIRM</name>
<dbReference type="EMBL" id="PXYT01000003">
    <property type="protein sequence ID" value="PSR31328.1"/>
    <property type="molecule type" value="Genomic_DNA"/>
</dbReference>
<comment type="subcellular location">
    <subcellularLocation>
        <location evidence="1">Cell membrane</location>
        <topology evidence="1">Multi-pass membrane protein</topology>
    </subcellularLocation>
</comment>
<evidence type="ECO:0000256" key="3">
    <source>
        <dbReference type="ARBA" id="ARBA00022475"/>
    </source>
</evidence>
<dbReference type="PANTHER" id="PTHR34856">
    <property type="entry name" value="PROTEIN NRFD"/>
    <property type="match status" value="1"/>
</dbReference>
<feature type="transmembrane region" description="Helical" evidence="8">
    <location>
        <begin position="51"/>
        <end position="71"/>
    </location>
</feature>
<accession>A0A2T2XA51</accession>
<keyword evidence="6 8" id="KW-0472">Membrane</keyword>
<dbReference type="GO" id="GO:0005886">
    <property type="term" value="C:plasma membrane"/>
    <property type="evidence" value="ECO:0007669"/>
    <property type="project" value="UniProtKB-SubCell"/>
</dbReference>